<dbReference type="OrthoDB" id="3981228at2759"/>
<organism evidence="7 8">
    <name type="scientific">Wickerhamomyces anomalus (strain ATCC 58044 / CBS 1984 / NCYC 433 / NRRL Y-366-8)</name>
    <name type="common">Yeast</name>
    <name type="synonym">Hansenula anomala</name>
    <dbReference type="NCBI Taxonomy" id="683960"/>
    <lineage>
        <taxon>Eukaryota</taxon>
        <taxon>Fungi</taxon>
        <taxon>Dikarya</taxon>
        <taxon>Ascomycota</taxon>
        <taxon>Saccharomycotina</taxon>
        <taxon>Saccharomycetes</taxon>
        <taxon>Phaffomycetales</taxon>
        <taxon>Wickerhamomycetaceae</taxon>
        <taxon>Wickerhamomyces</taxon>
    </lineage>
</organism>
<evidence type="ECO:0000256" key="5">
    <source>
        <dbReference type="SAM" id="MobiDB-lite"/>
    </source>
</evidence>
<dbReference type="Proteomes" id="UP000094112">
    <property type="component" value="Unassembled WGS sequence"/>
</dbReference>
<evidence type="ECO:0000256" key="1">
    <source>
        <dbReference type="ARBA" id="ARBA00004370"/>
    </source>
</evidence>
<keyword evidence="4 6" id="KW-0472">Membrane</keyword>
<name>A0A1E3P408_WICAA</name>
<dbReference type="RefSeq" id="XP_019039362.1">
    <property type="nucleotide sequence ID" value="XM_019184784.1"/>
</dbReference>
<keyword evidence="2 6" id="KW-0812">Transmembrane</keyword>
<dbReference type="GeneID" id="30202030"/>
<gene>
    <name evidence="7" type="ORF">WICANDRAFT_78772</name>
</gene>
<feature type="compositionally biased region" description="Acidic residues" evidence="5">
    <location>
        <begin position="268"/>
        <end position="282"/>
    </location>
</feature>
<keyword evidence="3 6" id="KW-1133">Transmembrane helix</keyword>
<evidence type="ECO:0000256" key="2">
    <source>
        <dbReference type="ARBA" id="ARBA00022692"/>
    </source>
</evidence>
<dbReference type="AlphaFoldDB" id="A0A1E3P408"/>
<dbReference type="GO" id="GO:0016020">
    <property type="term" value="C:membrane"/>
    <property type="evidence" value="ECO:0007669"/>
    <property type="project" value="UniProtKB-SubCell"/>
</dbReference>
<evidence type="ECO:0000256" key="4">
    <source>
        <dbReference type="ARBA" id="ARBA00023136"/>
    </source>
</evidence>
<dbReference type="EMBL" id="KV454210">
    <property type="protein sequence ID" value="ODQ60155.1"/>
    <property type="molecule type" value="Genomic_DNA"/>
</dbReference>
<keyword evidence="8" id="KW-1185">Reference proteome</keyword>
<proteinExistence type="predicted"/>
<evidence type="ECO:0000313" key="7">
    <source>
        <dbReference type="EMBL" id="ODQ60155.1"/>
    </source>
</evidence>
<feature type="region of interest" description="Disordered" evidence="5">
    <location>
        <begin position="268"/>
        <end position="313"/>
    </location>
</feature>
<evidence type="ECO:0000256" key="3">
    <source>
        <dbReference type="ARBA" id="ARBA00022989"/>
    </source>
</evidence>
<feature type="transmembrane region" description="Helical" evidence="6">
    <location>
        <begin position="118"/>
        <end position="137"/>
    </location>
</feature>
<comment type="subcellular location">
    <subcellularLocation>
        <location evidence="1">Membrane</location>
    </subcellularLocation>
</comment>
<evidence type="ECO:0000256" key="6">
    <source>
        <dbReference type="SAM" id="Phobius"/>
    </source>
</evidence>
<feature type="transmembrane region" description="Helical" evidence="6">
    <location>
        <begin position="143"/>
        <end position="166"/>
    </location>
</feature>
<evidence type="ECO:0000313" key="8">
    <source>
        <dbReference type="Proteomes" id="UP000094112"/>
    </source>
</evidence>
<dbReference type="InterPro" id="IPR031430">
    <property type="entry name" value="Osw5"/>
</dbReference>
<sequence length="313" mass="35416">MAIPSINNNHFPFNTIPFSDPNQYMILYIPRQTGNNKINTQKSNQPKYTPPLTTTIRSMLSWERLLLVDDSNNSFVLRWINNSPTLSSVFISAVQTKDQLIKSVKESQTYNSLQANMLFTWSSVSFIFFSIIFVGASAVSSVFILPLLFLSFIFSGLVVIFSGLSYTTFKLASSKYNHTVLFLNKLLRKLADNIPPAVGFEEIQQAKQSPWKDLGLPSLRLSERFNKLYDLITYPFTKKPALETHSTAVEKQDFQVEQADSAVPVIYDDEEPNLENGIEEPLVEPTPIVDQEENPSPTDDQPIKDSEVDSNED</sequence>
<reference evidence="7 8" key="1">
    <citation type="journal article" date="2016" name="Proc. Natl. Acad. Sci. U.S.A.">
        <title>Comparative genomics of biotechnologically important yeasts.</title>
        <authorList>
            <person name="Riley R."/>
            <person name="Haridas S."/>
            <person name="Wolfe K.H."/>
            <person name="Lopes M.R."/>
            <person name="Hittinger C.T."/>
            <person name="Goeker M."/>
            <person name="Salamov A.A."/>
            <person name="Wisecaver J.H."/>
            <person name="Long T.M."/>
            <person name="Calvey C.H."/>
            <person name="Aerts A.L."/>
            <person name="Barry K.W."/>
            <person name="Choi C."/>
            <person name="Clum A."/>
            <person name="Coughlan A.Y."/>
            <person name="Deshpande S."/>
            <person name="Douglass A.P."/>
            <person name="Hanson S.J."/>
            <person name="Klenk H.-P."/>
            <person name="LaButti K.M."/>
            <person name="Lapidus A."/>
            <person name="Lindquist E.A."/>
            <person name="Lipzen A.M."/>
            <person name="Meier-Kolthoff J.P."/>
            <person name="Ohm R.A."/>
            <person name="Otillar R.P."/>
            <person name="Pangilinan J.L."/>
            <person name="Peng Y."/>
            <person name="Rokas A."/>
            <person name="Rosa C.A."/>
            <person name="Scheuner C."/>
            <person name="Sibirny A.A."/>
            <person name="Slot J.C."/>
            <person name="Stielow J.B."/>
            <person name="Sun H."/>
            <person name="Kurtzman C.P."/>
            <person name="Blackwell M."/>
            <person name="Grigoriev I.V."/>
            <person name="Jeffries T.W."/>
        </authorList>
    </citation>
    <scope>NUCLEOTIDE SEQUENCE [LARGE SCALE GENOMIC DNA]</scope>
    <source>
        <strain evidence="8">ATCC 58044 / CBS 1984 / NCYC 433 / NRRL Y-366-8</strain>
    </source>
</reference>
<protein>
    <submittedName>
        <fullName evidence="7">Uncharacterized protein</fullName>
    </submittedName>
</protein>
<accession>A0A1E3P408</accession>
<dbReference type="Pfam" id="PF17062">
    <property type="entry name" value="Osw5"/>
    <property type="match status" value="1"/>
</dbReference>